<comment type="similarity">
    <text evidence="13">Belongs to the potassium channel family. S (TC 1.A.1.2) subfamily. Kv9.1/KCNS1 sub-subfamily.</text>
</comment>
<comment type="caution">
    <text evidence="27">The sequence shown here is derived from an EMBL/GenBank/DDBJ whole genome shotgun (WGS) entry which is preliminary data.</text>
</comment>
<evidence type="ECO:0000256" key="16">
    <source>
        <dbReference type="ARBA" id="ARBA00049769"/>
    </source>
</evidence>
<evidence type="ECO:0000313" key="28">
    <source>
        <dbReference type="Proteomes" id="UP000824540"/>
    </source>
</evidence>
<dbReference type="SUPFAM" id="SSF54695">
    <property type="entry name" value="POZ domain"/>
    <property type="match status" value="1"/>
</dbReference>
<evidence type="ECO:0000256" key="9">
    <source>
        <dbReference type="ARBA" id="ARBA00022989"/>
    </source>
</evidence>
<reference evidence="27" key="1">
    <citation type="thesis" date="2021" institute="BYU ScholarsArchive" country="Provo, UT, USA">
        <title>Applications of and Algorithms for Genome Assembly and Genomic Analyses with an Emphasis on Marine Teleosts.</title>
        <authorList>
            <person name="Pickett B.D."/>
        </authorList>
    </citation>
    <scope>NUCLEOTIDE SEQUENCE</scope>
    <source>
        <strain evidence="27">HI-2016</strain>
    </source>
</reference>
<evidence type="ECO:0000256" key="15">
    <source>
        <dbReference type="ARBA" id="ARBA00049573"/>
    </source>
</evidence>
<dbReference type="PANTHER" id="PTHR11537">
    <property type="entry name" value="VOLTAGE-GATED POTASSIUM CHANNEL"/>
    <property type="match status" value="1"/>
</dbReference>
<feature type="domain" description="BTB" evidence="26">
    <location>
        <begin position="16"/>
        <end position="125"/>
    </location>
</feature>
<dbReference type="InterPro" id="IPR027359">
    <property type="entry name" value="Volt_channel_dom_sf"/>
</dbReference>
<dbReference type="OrthoDB" id="296522at2759"/>
<dbReference type="FunFam" id="1.20.120.350:FF:000029">
    <property type="entry name" value="Potassium voltage-gated channel subfamily S member 2"/>
    <property type="match status" value="1"/>
</dbReference>
<keyword evidence="10" id="KW-0406">Ion transport</keyword>
<feature type="compositionally biased region" description="Acidic residues" evidence="24">
    <location>
        <begin position="452"/>
        <end position="463"/>
    </location>
</feature>
<keyword evidence="28" id="KW-1185">Reference proteome</keyword>
<dbReference type="Gene3D" id="1.10.287.70">
    <property type="match status" value="1"/>
</dbReference>
<evidence type="ECO:0000256" key="1">
    <source>
        <dbReference type="ARBA" id="ARBA00004651"/>
    </source>
</evidence>
<keyword evidence="3" id="KW-1003">Cell membrane</keyword>
<keyword evidence="11 25" id="KW-0472">Membrane</keyword>
<evidence type="ECO:0000256" key="12">
    <source>
        <dbReference type="ARBA" id="ARBA00023303"/>
    </source>
</evidence>
<evidence type="ECO:0000256" key="19">
    <source>
        <dbReference type="ARBA" id="ARBA00065612"/>
    </source>
</evidence>
<dbReference type="PRINTS" id="PR01491">
    <property type="entry name" value="KVCHANNEL"/>
</dbReference>
<evidence type="ECO:0000256" key="7">
    <source>
        <dbReference type="ARBA" id="ARBA00022882"/>
    </source>
</evidence>
<evidence type="ECO:0000256" key="4">
    <source>
        <dbReference type="ARBA" id="ARBA00022538"/>
    </source>
</evidence>
<keyword evidence="6" id="KW-0631">Potassium channel</keyword>
<evidence type="ECO:0000256" key="3">
    <source>
        <dbReference type="ARBA" id="ARBA00022475"/>
    </source>
</evidence>
<evidence type="ECO:0000256" key="5">
    <source>
        <dbReference type="ARBA" id="ARBA00022692"/>
    </source>
</evidence>
<dbReference type="InterPro" id="IPR005821">
    <property type="entry name" value="Ion_trans_dom"/>
</dbReference>
<evidence type="ECO:0000256" key="6">
    <source>
        <dbReference type="ARBA" id="ARBA00022826"/>
    </source>
</evidence>
<feature type="non-terminal residue" evidence="27">
    <location>
        <position position="484"/>
    </location>
</feature>
<keyword evidence="9 25" id="KW-1133">Transmembrane helix</keyword>
<evidence type="ECO:0000256" key="22">
    <source>
        <dbReference type="ARBA" id="ARBA00080555"/>
    </source>
</evidence>
<organism evidence="27 28">
    <name type="scientific">Albula glossodonta</name>
    <name type="common">roundjaw bonefish</name>
    <dbReference type="NCBI Taxonomy" id="121402"/>
    <lineage>
        <taxon>Eukaryota</taxon>
        <taxon>Metazoa</taxon>
        <taxon>Chordata</taxon>
        <taxon>Craniata</taxon>
        <taxon>Vertebrata</taxon>
        <taxon>Euteleostomi</taxon>
        <taxon>Actinopterygii</taxon>
        <taxon>Neopterygii</taxon>
        <taxon>Teleostei</taxon>
        <taxon>Albuliformes</taxon>
        <taxon>Albulidae</taxon>
        <taxon>Albula</taxon>
    </lineage>
</organism>
<dbReference type="PANTHER" id="PTHR11537:SF61">
    <property type="entry name" value="POTASSIUM VOLTAGE-GATED CHANNEL SUBFAMILY S MEMBER 1"/>
    <property type="match status" value="1"/>
</dbReference>
<dbReference type="Gene3D" id="1.20.120.350">
    <property type="entry name" value="Voltage-gated potassium channels. Chain C"/>
    <property type="match status" value="1"/>
</dbReference>
<feature type="transmembrane region" description="Helical" evidence="25">
    <location>
        <begin position="388"/>
        <end position="409"/>
    </location>
</feature>
<protein>
    <recommendedName>
        <fullName evidence="16">Delayed-rectifier potassium channel regulatory subunit KCNS1</fullName>
    </recommendedName>
    <alternativeName>
        <fullName evidence="14">Delayed-rectifier K(+) channel alpha subunit 1</fullName>
    </alternativeName>
    <alternativeName>
        <fullName evidence="21">Delayed-rectifier K(+) channel alpha subunit 2</fullName>
    </alternativeName>
    <alternativeName>
        <fullName evidence="20">Delayed-rectifier potassium channel regulatory subunit KCNS2</fullName>
    </alternativeName>
    <alternativeName>
        <fullName evidence="17">Delayed-rectifier potassium channel subunit Kv9.1</fullName>
    </alternativeName>
    <alternativeName>
        <fullName evidence="22">Delayed-rectifier potassium channel subunit Kv9.2</fullName>
    </alternativeName>
    <alternativeName>
        <fullName evidence="23">Potassium voltage-gated channel subfamily S member 2</fullName>
    </alternativeName>
</protein>
<dbReference type="AlphaFoldDB" id="A0A8T2PPY1"/>
<evidence type="ECO:0000256" key="2">
    <source>
        <dbReference type="ARBA" id="ARBA00022448"/>
    </source>
</evidence>
<evidence type="ECO:0000256" key="8">
    <source>
        <dbReference type="ARBA" id="ARBA00022958"/>
    </source>
</evidence>
<dbReference type="InterPro" id="IPR000210">
    <property type="entry name" value="BTB/POZ_dom"/>
</dbReference>
<evidence type="ECO:0000256" key="10">
    <source>
        <dbReference type="ARBA" id="ARBA00023065"/>
    </source>
</evidence>
<dbReference type="FunFam" id="1.10.287.70:FF:000005">
    <property type="entry name" value="potassium voltage-gated channel subfamily G member 1"/>
    <property type="match status" value="1"/>
</dbReference>
<comment type="subunit">
    <text evidence="19">Heterotetramer with KCNB1 and KCNB2. Does not form homomultimers.</text>
</comment>
<evidence type="ECO:0000256" key="13">
    <source>
        <dbReference type="ARBA" id="ARBA00038289"/>
    </source>
</evidence>
<dbReference type="GO" id="GO:0001508">
    <property type="term" value="P:action potential"/>
    <property type="evidence" value="ECO:0007669"/>
    <property type="project" value="TreeGrafter"/>
</dbReference>
<dbReference type="Pfam" id="PF00520">
    <property type="entry name" value="Ion_trans"/>
    <property type="match status" value="1"/>
</dbReference>
<dbReference type="Gene3D" id="3.30.710.10">
    <property type="entry name" value="Potassium Channel Kv1.1, Chain A"/>
    <property type="match status" value="1"/>
</dbReference>
<dbReference type="GO" id="GO:0051260">
    <property type="term" value="P:protein homooligomerization"/>
    <property type="evidence" value="ECO:0007669"/>
    <property type="project" value="InterPro"/>
</dbReference>
<accession>A0A8T2PPY1</accession>
<comment type="subcellular location">
    <subcellularLocation>
        <location evidence="1">Cell membrane</location>
        <topology evidence="1">Multi-pass membrane protein</topology>
    </subcellularLocation>
</comment>
<evidence type="ECO:0000256" key="11">
    <source>
        <dbReference type="ARBA" id="ARBA00023136"/>
    </source>
</evidence>
<dbReference type="Pfam" id="PF02214">
    <property type="entry name" value="BTB_2"/>
    <property type="match status" value="1"/>
</dbReference>
<dbReference type="Proteomes" id="UP000824540">
    <property type="component" value="Unassembled WGS sequence"/>
</dbReference>
<comment type="function">
    <text evidence="15">Potassium channel regulatory subunit that modulate the delayed rectifier voltage-gated potassium channel activity of KCNB1 and KCNB2 by altering their kinetics, expression levels, and shifting the half-inactivation potential to more polarized values. While it does not form functional channels on its own, it can form functional heterotetrameric channels with KCNB1 and KCNB2. Each regulatory subunit has unique regulatory properties that can lead to extensive inhibition, significant changes in kinetics, and/or substantial shifts in the voltage dependencies of the inactivation process.</text>
</comment>
<keyword evidence="5 25" id="KW-0812">Transmembrane</keyword>
<keyword evidence="12" id="KW-0407">Ion channel</keyword>
<feature type="transmembrane region" description="Helical" evidence="25">
    <location>
        <begin position="328"/>
        <end position="349"/>
    </location>
</feature>
<dbReference type="SUPFAM" id="SSF81324">
    <property type="entry name" value="Voltage-gated potassium channels"/>
    <property type="match status" value="1"/>
</dbReference>
<evidence type="ECO:0000313" key="27">
    <source>
        <dbReference type="EMBL" id="KAG9353420.1"/>
    </source>
</evidence>
<evidence type="ECO:0000256" key="25">
    <source>
        <dbReference type="SAM" id="Phobius"/>
    </source>
</evidence>
<evidence type="ECO:0000256" key="24">
    <source>
        <dbReference type="SAM" id="MobiDB-lite"/>
    </source>
</evidence>
<dbReference type="InterPro" id="IPR028325">
    <property type="entry name" value="VG_K_chnl"/>
</dbReference>
<keyword evidence="4" id="KW-0633">Potassium transport</keyword>
<dbReference type="EMBL" id="JAFBMS010000004">
    <property type="protein sequence ID" value="KAG9353420.1"/>
    <property type="molecule type" value="Genomic_DNA"/>
</dbReference>
<evidence type="ECO:0000256" key="21">
    <source>
        <dbReference type="ARBA" id="ARBA00077017"/>
    </source>
</evidence>
<keyword evidence="7" id="KW-0851">Voltage-gated channel</keyword>
<sequence>MVNESLPCWGSDPEDHLVHINVGGLKRSLCSSTLRKFPDTRLGRLLDCDSEEAILQVCDDYDDQQGEFYFDRNPGLFPYVLHFYQTGKLHIMEELCVFSFCQEIEYWGINEFFLDSCCSYRYHDRKLESRHKSWDEESDVSSVDTSVDEISDLNKDIQHFQDMRYGNIRKCLWLTLENPGYSIPSKLFSFLSIGVVLTSIATMCINSIPEYQKFDENDKLMEDPTMEALEVFCICWFTFEVLTRMLLAPNRRKFFLHPLNMIDIVSVVPIYITFFFDLFAGSESELGNLGKLVQVLRLMRIFRVLKLARHSTGLRSLGATLRHSYREVGILLLYLAVGVSVFSGMAYTAEYEEDVGLDTIPACWWWGTVSMTTVGYGDVVPVTIAGKLAAGGCILGGTLVVALPITIIFNKFSHFYRKQKALEASVRNSNKKKWRETPTGEVDGSSEGDSQCLEEEEDEDNEEGGVVNYSYVDIPPPWEGTNPV</sequence>
<dbReference type="FunFam" id="3.30.710.10:FF:000029">
    <property type="entry name" value="potassium voltage-gated channel subfamily S member 2"/>
    <property type="match status" value="1"/>
</dbReference>
<feature type="transmembrane region" description="Helical" evidence="25">
    <location>
        <begin position="259"/>
        <end position="280"/>
    </location>
</feature>
<evidence type="ECO:0000259" key="26">
    <source>
        <dbReference type="SMART" id="SM00225"/>
    </source>
</evidence>
<dbReference type="GO" id="GO:0008076">
    <property type="term" value="C:voltage-gated potassium channel complex"/>
    <property type="evidence" value="ECO:0007669"/>
    <property type="project" value="InterPro"/>
</dbReference>
<dbReference type="InterPro" id="IPR003131">
    <property type="entry name" value="T1-type_BTB"/>
</dbReference>
<keyword evidence="2" id="KW-0813">Transport</keyword>
<dbReference type="PRINTS" id="PR01494">
    <property type="entry name" value="KV9CHANNEL"/>
</dbReference>
<proteinExistence type="inferred from homology"/>
<dbReference type="CDD" id="cd18426">
    <property type="entry name" value="BTB_POZ_KCNS1"/>
    <property type="match status" value="1"/>
</dbReference>
<name>A0A8T2PPY1_9TELE</name>
<dbReference type="PRINTS" id="PR00169">
    <property type="entry name" value="KCHANNEL"/>
</dbReference>
<evidence type="ECO:0000256" key="20">
    <source>
        <dbReference type="ARBA" id="ARBA00070342"/>
    </source>
</evidence>
<gene>
    <name evidence="27" type="ORF">JZ751_018016</name>
</gene>
<dbReference type="SMART" id="SM00225">
    <property type="entry name" value="BTB"/>
    <property type="match status" value="1"/>
</dbReference>
<keyword evidence="8" id="KW-0630">Potassium</keyword>
<dbReference type="GO" id="GO:1901379">
    <property type="term" value="P:regulation of potassium ion transmembrane transport"/>
    <property type="evidence" value="ECO:0007669"/>
    <property type="project" value="UniProtKB-ARBA"/>
</dbReference>
<dbReference type="InterPro" id="IPR003971">
    <property type="entry name" value="K_chnl_volt-dep_Kv5/Kv9"/>
</dbReference>
<evidence type="ECO:0000256" key="17">
    <source>
        <dbReference type="ARBA" id="ARBA00049795"/>
    </source>
</evidence>
<feature type="region of interest" description="Disordered" evidence="24">
    <location>
        <begin position="428"/>
        <end position="484"/>
    </location>
</feature>
<dbReference type="GO" id="GO:0015459">
    <property type="term" value="F:potassium channel regulator activity"/>
    <property type="evidence" value="ECO:0007669"/>
    <property type="project" value="UniProtKB-ARBA"/>
</dbReference>
<evidence type="ECO:0000256" key="18">
    <source>
        <dbReference type="ARBA" id="ARBA00061446"/>
    </source>
</evidence>
<dbReference type="GO" id="GO:0005251">
    <property type="term" value="F:delayed rectifier potassium channel activity"/>
    <property type="evidence" value="ECO:0007669"/>
    <property type="project" value="TreeGrafter"/>
</dbReference>
<evidence type="ECO:0000256" key="14">
    <source>
        <dbReference type="ARBA" id="ARBA00042109"/>
    </source>
</evidence>
<dbReference type="GO" id="GO:0005737">
    <property type="term" value="C:cytoplasm"/>
    <property type="evidence" value="ECO:0007669"/>
    <property type="project" value="UniProtKB-ARBA"/>
</dbReference>
<evidence type="ECO:0000256" key="23">
    <source>
        <dbReference type="ARBA" id="ARBA00082876"/>
    </source>
</evidence>
<comment type="similarity">
    <text evidence="18">Belongs to the potassium channel family. S (TC 1.A.1.2) subfamily. Kv9.2/KCNS2 sub-subfamily.</text>
</comment>
<dbReference type="InterPro" id="IPR003968">
    <property type="entry name" value="K_chnl_volt-dep_Kv"/>
</dbReference>
<feature type="transmembrane region" description="Helical" evidence="25">
    <location>
        <begin position="187"/>
        <end position="208"/>
    </location>
</feature>
<dbReference type="InterPro" id="IPR011333">
    <property type="entry name" value="SKP1/BTB/POZ_sf"/>
</dbReference>